<dbReference type="PANTHER" id="PTHR43249:SF1">
    <property type="entry name" value="D-GLUCOSIDE 3-DEHYDROGENASE"/>
    <property type="match status" value="1"/>
</dbReference>
<gene>
    <name evidence="4" type="ORF">NC799_03790</name>
</gene>
<evidence type="ECO:0000313" key="4">
    <source>
        <dbReference type="EMBL" id="MDC3416033.1"/>
    </source>
</evidence>
<reference evidence="4" key="1">
    <citation type="submission" date="2022-06" db="EMBL/GenBank/DDBJ databases">
        <title>Aquibacillus sp. a new bacterium isolated from soil saline samples.</title>
        <authorList>
            <person name="Galisteo C."/>
            <person name="De La Haba R."/>
            <person name="Sanchez-Porro C."/>
            <person name="Ventosa A."/>
        </authorList>
    </citation>
    <scope>NUCLEOTIDE SEQUENCE</scope>
    <source>
        <strain evidence="4">3ASR75-54</strain>
    </source>
</reference>
<dbReference type="Pfam" id="PF02894">
    <property type="entry name" value="GFO_IDH_MocA_C"/>
    <property type="match status" value="1"/>
</dbReference>
<dbReference type="EMBL" id="JAMQKC010000002">
    <property type="protein sequence ID" value="MDC3416033.1"/>
    <property type="molecule type" value="Genomic_DNA"/>
</dbReference>
<name>A0A9X4AFH5_9BACI</name>
<comment type="caution">
    <text evidence="4">The sequence shown here is derived from an EMBL/GenBank/DDBJ whole genome shotgun (WGS) entry which is preliminary data.</text>
</comment>
<dbReference type="Pfam" id="PF01408">
    <property type="entry name" value="GFO_IDH_MocA"/>
    <property type="match status" value="1"/>
</dbReference>
<evidence type="ECO:0000259" key="2">
    <source>
        <dbReference type="Pfam" id="PF01408"/>
    </source>
</evidence>
<proteinExistence type="inferred from homology"/>
<dbReference type="AlphaFoldDB" id="A0A9X4AFH5"/>
<dbReference type="InterPro" id="IPR004104">
    <property type="entry name" value="Gfo/Idh/MocA-like_OxRdtase_C"/>
</dbReference>
<dbReference type="Gene3D" id="3.30.360.10">
    <property type="entry name" value="Dihydrodipicolinate Reductase, domain 2"/>
    <property type="match status" value="1"/>
</dbReference>
<dbReference type="RefSeq" id="WP_272445016.1">
    <property type="nucleotide sequence ID" value="NZ_JAMQKC010000002.1"/>
</dbReference>
<dbReference type="Proteomes" id="UP001145069">
    <property type="component" value="Unassembled WGS sequence"/>
</dbReference>
<evidence type="ECO:0000259" key="3">
    <source>
        <dbReference type="Pfam" id="PF02894"/>
    </source>
</evidence>
<dbReference type="SUPFAM" id="SSF51735">
    <property type="entry name" value="NAD(P)-binding Rossmann-fold domains"/>
    <property type="match status" value="1"/>
</dbReference>
<comment type="similarity">
    <text evidence="1">Belongs to the Gfo/Idh/MocA family.</text>
</comment>
<dbReference type="Gene3D" id="3.40.50.720">
    <property type="entry name" value="NAD(P)-binding Rossmann-like Domain"/>
    <property type="match status" value="1"/>
</dbReference>
<feature type="domain" description="Gfo/Idh/MocA-like oxidoreductase C-terminal" evidence="3">
    <location>
        <begin position="133"/>
        <end position="338"/>
    </location>
</feature>
<dbReference type="SUPFAM" id="SSF55347">
    <property type="entry name" value="Glyceraldehyde-3-phosphate dehydrogenase-like, C-terminal domain"/>
    <property type="match status" value="1"/>
</dbReference>
<evidence type="ECO:0000313" key="5">
    <source>
        <dbReference type="Proteomes" id="UP001145069"/>
    </source>
</evidence>
<evidence type="ECO:0000256" key="1">
    <source>
        <dbReference type="ARBA" id="ARBA00010928"/>
    </source>
</evidence>
<protein>
    <submittedName>
        <fullName evidence="4">Gfo/Idh/MocA family oxidoreductase</fullName>
    </submittedName>
</protein>
<organism evidence="4 5">
    <name type="scientific">Aquibacillus salsiterrae</name>
    <dbReference type="NCBI Taxonomy" id="2950439"/>
    <lineage>
        <taxon>Bacteria</taxon>
        <taxon>Bacillati</taxon>
        <taxon>Bacillota</taxon>
        <taxon>Bacilli</taxon>
        <taxon>Bacillales</taxon>
        <taxon>Bacillaceae</taxon>
        <taxon>Aquibacillus</taxon>
    </lineage>
</organism>
<dbReference type="InterPro" id="IPR052515">
    <property type="entry name" value="Gfo/Idh/MocA_Oxidoreductase"/>
</dbReference>
<dbReference type="InterPro" id="IPR000683">
    <property type="entry name" value="Gfo/Idh/MocA-like_OxRdtase_N"/>
</dbReference>
<dbReference type="PANTHER" id="PTHR43249">
    <property type="entry name" value="UDP-N-ACETYL-2-AMINO-2-DEOXY-D-GLUCURONATE OXIDASE"/>
    <property type="match status" value="1"/>
</dbReference>
<dbReference type="InterPro" id="IPR036291">
    <property type="entry name" value="NAD(P)-bd_dom_sf"/>
</dbReference>
<keyword evidence="5" id="KW-1185">Reference proteome</keyword>
<accession>A0A9X4AFH5</accession>
<dbReference type="GO" id="GO:0000166">
    <property type="term" value="F:nucleotide binding"/>
    <property type="evidence" value="ECO:0007669"/>
    <property type="project" value="InterPro"/>
</dbReference>
<feature type="domain" description="Gfo/Idh/MocA-like oxidoreductase N-terminal" evidence="2">
    <location>
        <begin position="2"/>
        <end position="120"/>
    </location>
</feature>
<sequence length="350" mass="38907">MIKFGIVGCGRVGKVHAAAVYETKGSLLTAICDLEEGKLKTLTKEFRVSNVYKNYTEMLENKDIDVINICTPNGLHADMAIAAIKKGKHVIIEKPMATSLEDARLIIETAKKYNVKATVVHQNRFNEAIQVTREALLKGRFGKLSYGTASVRWTRTQDYYNQDDWRGTKEMLDGVLMNQVIHTIDLLIWLMGPVKSVFGRAVTRLREIEMEDVGTAILEFESGSIAVVDGTGTIYPVDIGANINLFGECGTVSIGGNAANQIERWRFSESFEKEEQEMIESNKAMPLSVYGNGHKQIVENFVESIKENKDPYVSLEAGFNAVKVILAIYKSSMSGQPVYFENEVVSSGIK</sequence>